<accession>A0AAV1RME4</accession>
<name>A0AAV1RME4_9ROSI</name>
<keyword evidence="2" id="KW-1185">Reference proteome</keyword>
<protein>
    <submittedName>
        <fullName evidence="1">Uncharacterized protein</fullName>
    </submittedName>
</protein>
<evidence type="ECO:0000313" key="1">
    <source>
        <dbReference type="EMBL" id="CAK7337890.1"/>
    </source>
</evidence>
<sequence>MDLEAVKRYIEKGGDEDDKKATTIEEVPLRFFERFVMEGLHIDHIEPGRVVCSMKIPPRLVEKMTAKKPKRKIKHLISAIQSPQGLNPPNLKRLYALLHHLSTLDSLISGSFSHRKFKKCGFNFKLK</sequence>
<gene>
    <name evidence="1" type="ORF">DCAF_LOCUS12931</name>
</gene>
<comment type="caution">
    <text evidence="1">The sequence shown here is derived from an EMBL/GenBank/DDBJ whole genome shotgun (WGS) entry which is preliminary data.</text>
</comment>
<proteinExistence type="predicted"/>
<dbReference type="AlphaFoldDB" id="A0AAV1RME4"/>
<reference evidence="1 2" key="1">
    <citation type="submission" date="2024-01" db="EMBL/GenBank/DDBJ databases">
        <authorList>
            <person name="Waweru B."/>
        </authorList>
    </citation>
    <scope>NUCLEOTIDE SEQUENCE [LARGE SCALE GENOMIC DNA]</scope>
</reference>
<dbReference type="Proteomes" id="UP001314170">
    <property type="component" value="Unassembled WGS sequence"/>
</dbReference>
<dbReference type="EMBL" id="CAWUPB010001108">
    <property type="protein sequence ID" value="CAK7337890.1"/>
    <property type="molecule type" value="Genomic_DNA"/>
</dbReference>
<organism evidence="1 2">
    <name type="scientific">Dovyalis caffra</name>
    <dbReference type="NCBI Taxonomy" id="77055"/>
    <lineage>
        <taxon>Eukaryota</taxon>
        <taxon>Viridiplantae</taxon>
        <taxon>Streptophyta</taxon>
        <taxon>Embryophyta</taxon>
        <taxon>Tracheophyta</taxon>
        <taxon>Spermatophyta</taxon>
        <taxon>Magnoliopsida</taxon>
        <taxon>eudicotyledons</taxon>
        <taxon>Gunneridae</taxon>
        <taxon>Pentapetalae</taxon>
        <taxon>rosids</taxon>
        <taxon>fabids</taxon>
        <taxon>Malpighiales</taxon>
        <taxon>Salicaceae</taxon>
        <taxon>Flacourtieae</taxon>
        <taxon>Dovyalis</taxon>
    </lineage>
</organism>
<evidence type="ECO:0000313" key="2">
    <source>
        <dbReference type="Proteomes" id="UP001314170"/>
    </source>
</evidence>